<reference evidence="2 3" key="1">
    <citation type="submission" date="2023-02" db="EMBL/GenBank/DDBJ databases">
        <title>Genome sequence of Lacticaseibacillus sp. KACC 23028.</title>
        <authorList>
            <person name="Kim S."/>
            <person name="Heo J."/>
            <person name="Kwon S.-W."/>
        </authorList>
    </citation>
    <scope>NUCLEOTIDE SEQUENCE [LARGE SCALE GENOMIC DNA]</scope>
    <source>
        <strain evidence="2 3">KACC 23028</strain>
    </source>
</reference>
<protein>
    <submittedName>
        <fullName evidence="2">ABC transporter substrate-binding protein</fullName>
    </submittedName>
</protein>
<evidence type="ECO:0000313" key="3">
    <source>
        <dbReference type="Proteomes" id="UP001220377"/>
    </source>
</evidence>
<dbReference type="Proteomes" id="UP001220377">
    <property type="component" value="Chromosome"/>
</dbReference>
<feature type="signal peptide" evidence="1">
    <location>
        <begin position="1"/>
        <end position="20"/>
    </location>
</feature>
<evidence type="ECO:0000256" key="1">
    <source>
        <dbReference type="SAM" id="SignalP"/>
    </source>
</evidence>
<dbReference type="PROSITE" id="PS51257">
    <property type="entry name" value="PROKAR_LIPOPROTEIN"/>
    <property type="match status" value="1"/>
</dbReference>
<accession>A0ABY7WVE5</accession>
<feature type="chain" id="PRO_5047234491" evidence="1">
    <location>
        <begin position="21"/>
        <end position="320"/>
    </location>
</feature>
<organism evidence="2 3">
    <name type="scientific">Lacticaseibacillus pabuli</name>
    <dbReference type="NCBI Taxonomy" id="3025672"/>
    <lineage>
        <taxon>Bacteria</taxon>
        <taxon>Bacillati</taxon>
        <taxon>Bacillota</taxon>
        <taxon>Bacilli</taxon>
        <taxon>Lactobacillales</taxon>
        <taxon>Lactobacillaceae</taxon>
        <taxon>Lacticaseibacillus</taxon>
    </lineage>
</organism>
<name>A0ABY7WVE5_9LACO</name>
<sequence length="320" mass="33181">MKIKHVLTIAAAAVAALSLAACGNKSNAGSSNKTVKIGILQLINQSGLDDARKGFVAELAKEGYKDGKNMKLDYVNAQGDQANLSTMSQQLQKDKNDLNLAIATPAAQALQKADPKTPMLFTAVSAPVDAGIVSSMTHPDKNTSGVTDMVSVKGQIGLLHRIAPKAKTIGLIYNAAEPNSVIQIKAAKKAIKALGLKSAEKTVASTNDVQQTMTALTGQAQAIYIPADNTLAAAMATVGKIAGQKKVPVVPAASTMVQDGGLATNGFNYRDLGKQAAKQAVKILKGKKTSAIPVEKPAKVSVMVNKAMAKKLGIDPSSIK</sequence>
<proteinExistence type="predicted"/>
<dbReference type="PANTHER" id="PTHR35271">
    <property type="entry name" value="ABC TRANSPORTER, SUBSTRATE-BINDING LIPOPROTEIN-RELATED"/>
    <property type="match status" value="1"/>
</dbReference>
<dbReference type="InterPro" id="IPR007487">
    <property type="entry name" value="ABC_transpt-TYRBP-like"/>
</dbReference>
<dbReference type="PANTHER" id="PTHR35271:SF1">
    <property type="entry name" value="ABC TRANSPORTER, SUBSTRATE-BINDING LIPOPROTEIN"/>
    <property type="match status" value="1"/>
</dbReference>
<dbReference type="CDD" id="cd06325">
    <property type="entry name" value="PBP1_ABC_unchar_transporter"/>
    <property type="match status" value="1"/>
</dbReference>
<dbReference type="EMBL" id="CP117884">
    <property type="protein sequence ID" value="WDF83034.1"/>
    <property type="molecule type" value="Genomic_DNA"/>
</dbReference>
<dbReference type="InterPro" id="IPR028082">
    <property type="entry name" value="Peripla_BP_I"/>
</dbReference>
<keyword evidence="1" id="KW-0732">Signal</keyword>
<gene>
    <name evidence="2" type="ORF">PQ472_01965</name>
</gene>
<keyword evidence="3" id="KW-1185">Reference proteome</keyword>
<dbReference type="SUPFAM" id="SSF53822">
    <property type="entry name" value="Periplasmic binding protein-like I"/>
    <property type="match status" value="1"/>
</dbReference>
<dbReference type="Gene3D" id="3.40.50.2300">
    <property type="match status" value="2"/>
</dbReference>
<dbReference type="RefSeq" id="WP_274260904.1">
    <property type="nucleotide sequence ID" value="NZ_CP117884.1"/>
</dbReference>
<dbReference type="Pfam" id="PF04392">
    <property type="entry name" value="ABC_sub_bind"/>
    <property type="match status" value="1"/>
</dbReference>
<evidence type="ECO:0000313" key="2">
    <source>
        <dbReference type="EMBL" id="WDF83034.1"/>
    </source>
</evidence>